<comment type="caution">
    <text evidence="10">The sequence shown here is derived from an EMBL/GenBank/DDBJ whole genome shotgun (WGS) entry which is preliminary data.</text>
</comment>
<keyword evidence="6 8" id="KW-0906">Nuclear pore complex</keyword>
<evidence type="ECO:0000259" key="9">
    <source>
        <dbReference type="PROSITE" id="PS51472"/>
    </source>
</evidence>
<evidence type="ECO:0000256" key="3">
    <source>
        <dbReference type="ARBA" id="ARBA00022816"/>
    </source>
</evidence>
<dbReference type="GO" id="GO:0017056">
    <property type="term" value="F:structural constituent of nuclear pore"/>
    <property type="evidence" value="ECO:0007669"/>
    <property type="project" value="TreeGrafter"/>
</dbReference>
<dbReference type="GO" id="GO:0044613">
    <property type="term" value="C:nuclear pore central transport channel"/>
    <property type="evidence" value="ECO:0007669"/>
    <property type="project" value="TreeGrafter"/>
</dbReference>
<dbReference type="AlphaFoldDB" id="A0AA36JD06"/>
<dbReference type="InterPro" id="IPR035979">
    <property type="entry name" value="RBD_domain_sf"/>
</dbReference>
<feature type="domain" description="RRM Nup35-type" evidence="9">
    <location>
        <begin position="61"/>
        <end position="141"/>
    </location>
</feature>
<evidence type="ECO:0000256" key="1">
    <source>
        <dbReference type="ARBA" id="ARBA00004567"/>
    </source>
</evidence>
<keyword evidence="11" id="KW-1185">Reference proteome</keyword>
<evidence type="ECO:0000256" key="4">
    <source>
        <dbReference type="ARBA" id="ARBA00022927"/>
    </source>
</evidence>
<dbReference type="InterPro" id="IPR012677">
    <property type="entry name" value="Nucleotide-bd_a/b_plait_sf"/>
</dbReference>
<dbReference type="GO" id="GO:0006999">
    <property type="term" value="P:nuclear pore organization"/>
    <property type="evidence" value="ECO:0007669"/>
    <property type="project" value="TreeGrafter"/>
</dbReference>
<evidence type="ECO:0000256" key="2">
    <source>
        <dbReference type="ARBA" id="ARBA00022448"/>
    </source>
</evidence>
<reference evidence="10" key="1">
    <citation type="submission" date="2023-08" db="EMBL/GenBank/DDBJ databases">
        <authorList>
            <person name="Chen Y."/>
            <person name="Shah S."/>
            <person name="Dougan E. K."/>
            <person name="Thang M."/>
            <person name="Chan C."/>
        </authorList>
    </citation>
    <scope>NUCLEOTIDE SEQUENCE</scope>
</reference>
<keyword evidence="7 8" id="KW-0539">Nucleus</keyword>
<organism evidence="10 11">
    <name type="scientific">Effrenium voratum</name>
    <dbReference type="NCBI Taxonomy" id="2562239"/>
    <lineage>
        <taxon>Eukaryota</taxon>
        <taxon>Sar</taxon>
        <taxon>Alveolata</taxon>
        <taxon>Dinophyceae</taxon>
        <taxon>Suessiales</taxon>
        <taxon>Symbiodiniaceae</taxon>
        <taxon>Effrenium</taxon>
    </lineage>
</organism>
<dbReference type="PROSITE" id="PS51472">
    <property type="entry name" value="RRM_NUP35"/>
    <property type="match status" value="1"/>
</dbReference>
<proteinExistence type="predicted"/>
<dbReference type="PANTHER" id="PTHR21527">
    <property type="entry name" value="NUCLEOPORIN NUP35"/>
    <property type="match status" value="1"/>
</dbReference>
<evidence type="ECO:0000256" key="6">
    <source>
        <dbReference type="ARBA" id="ARBA00023132"/>
    </source>
</evidence>
<protein>
    <recommendedName>
        <fullName evidence="9">RRM Nup35-type domain-containing protein</fullName>
    </recommendedName>
</protein>
<evidence type="ECO:0000256" key="8">
    <source>
        <dbReference type="PROSITE-ProRule" id="PRU00804"/>
    </source>
</evidence>
<dbReference type="EMBL" id="CAUJNA010003517">
    <property type="protein sequence ID" value="CAJ1403982.1"/>
    <property type="molecule type" value="Genomic_DNA"/>
</dbReference>
<dbReference type="GO" id="GO:0006607">
    <property type="term" value="P:NLS-bearing protein import into nucleus"/>
    <property type="evidence" value="ECO:0007669"/>
    <property type="project" value="TreeGrafter"/>
</dbReference>
<dbReference type="Proteomes" id="UP001178507">
    <property type="component" value="Unassembled WGS sequence"/>
</dbReference>
<dbReference type="InterPro" id="IPR007846">
    <property type="entry name" value="RRM_NUP35_dom"/>
</dbReference>
<evidence type="ECO:0000313" key="10">
    <source>
        <dbReference type="EMBL" id="CAJ1403982.1"/>
    </source>
</evidence>
<evidence type="ECO:0000256" key="7">
    <source>
        <dbReference type="ARBA" id="ARBA00023242"/>
    </source>
</evidence>
<dbReference type="CDD" id="cd12441">
    <property type="entry name" value="RRM_Nup53_like"/>
    <property type="match status" value="1"/>
</dbReference>
<dbReference type="Pfam" id="PF05172">
    <property type="entry name" value="RRM_Nup35"/>
    <property type="match status" value="1"/>
</dbReference>
<dbReference type="GO" id="GO:0003676">
    <property type="term" value="F:nucleic acid binding"/>
    <property type="evidence" value="ECO:0007669"/>
    <property type="project" value="InterPro"/>
</dbReference>
<dbReference type="GO" id="GO:0044615">
    <property type="term" value="C:nuclear pore nuclear basket"/>
    <property type="evidence" value="ECO:0007669"/>
    <property type="project" value="TreeGrafter"/>
</dbReference>
<dbReference type="GO" id="GO:0051028">
    <property type="term" value="P:mRNA transport"/>
    <property type="evidence" value="ECO:0007669"/>
    <property type="project" value="UniProtKB-UniRule"/>
</dbReference>
<dbReference type="SUPFAM" id="SSF54928">
    <property type="entry name" value="RNA-binding domain, RBD"/>
    <property type="match status" value="1"/>
</dbReference>
<keyword evidence="2 8" id="KW-0813">Transport</keyword>
<keyword evidence="4" id="KW-0653">Protein transport</keyword>
<evidence type="ECO:0000256" key="5">
    <source>
        <dbReference type="ARBA" id="ARBA00023010"/>
    </source>
</evidence>
<name>A0AA36JD06_9DINO</name>
<sequence length="190" mass="19717">MKGSGAFGATRLPTTQASWPMGASVSGPGPAGSGWGNSILLHPTPTQDSSLGMGMRPSTSSSNPCWVTIFGFPGRAAAAVRQQVEAICGPIVEVCHGDGNFMHVCFASCQAATACLALNGQLLLGKIMIGCIPCTHAALLAATGDCLEQESVRAAPGTAYDLRQMSAGPGRPEVRRNGLLWRMLDQLFDI</sequence>
<keyword evidence="3 8" id="KW-0509">mRNA transport</keyword>
<accession>A0AA36JD06</accession>
<evidence type="ECO:0000313" key="11">
    <source>
        <dbReference type="Proteomes" id="UP001178507"/>
    </source>
</evidence>
<dbReference type="PANTHER" id="PTHR21527:SF6">
    <property type="entry name" value="NUCLEOPORIN NUP35"/>
    <property type="match status" value="1"/>
</dbReference>
<dbReference type="Gene3D" id="3.30.70.330">
    <property type="match status" value="1"/>
</dbReference>
<keyword evidence="5" id="KW-0811">Translocation</keyword>
<dbReference type="GO" id="GO:0005543">
    <property type="term" value="F:phospholipid binding"/>
    <property type="evidence" value="ECO:0007669"/>
    <property type="project" value="TreeGrafter"/>
</dbReference>
<comment type="subcellular location">
    <subcellularLocation>
        <location evidence="1">Nucleus</location>
        <location evidence="1">Nuclear pore complex</location>
    </subcellularLocation>
</comment>
<gene>
    <name evidence="10" type="ORF">EVOR1521_LOCUS26531</name>
</gene>